<evidence type="ECO:0000313" key="3">
    <source>
        <dbReference type="Proteomes" id="UP000479710"/>
    </source>
</evidence>
<keyword evidence="3" id="KW-1185">Reference proteome</keyword>
<name>A0A6G1CYV5_9ORYZ</name>
<dbReference type="EMBL" id="SPHZ02000007">
    <property type="protein sequence ID" value="KAF0905628.1"/>
    <property type="molecule type" value="Genomic_DNA"/>
</dbReference>
<feature type="compositionally biased region" description="Polar residues" evidence="1">
    <location>
        <begin position="149"/>
        <end position="161"/>
    </location>
</feature>
<dbReference type="AlphaFoldDB" id="A0A6G1CYV5"/>
<feature type="compositionally biased region" description="Low complexity" evidence="1">
    <location>
        <begin position="115"/>
        <end position="137"/>
    </location>
</feature>
<comment type="caution">
    <text evidence="2">The sequence shown here is derived from an EMBL/GenBank/DDBJ whole genome shotgun (WGS) entry which is preliminary data.</text>
</comment>
<sequence>MAGDGGGGSHGGAFPLARGDGIGRPRAPSSAGLESSFSSPSSASSPPSSMSFSLSHRDTIIGASSLFLPSSASSLFIPYLLSPPGDKISNPARPRRRAGRWMRSPRDAVGRPTWSRSLGSSPSLRPCPFAIPSSSPSASPPPLSPATSYQPSPWTRSSTTPGCWARKQATLMDGGAASVGVGEKRNGTAGGYEEELEVLRCSPG</sequence>
<evidence type="ECO:0000256" key="1">
    <source>
        <dbReference type="SAM" id="MobiDB-lite"/>
    </source>
</evidence>
<feature type="compositionally biased region" description="Gly residues" evidence="1">
    <location>
        <begin position="1"/>
        <end position="11"/>
    </location>
</feature>
<organism evidence="2 3">
    <name type="scientific">Oryza meyeriana var. granulata</name>
    <dbReference type="NCBI Taxonomy" id="110450"/>
    <lineage>
        <taxon>Eukaryota</taxon>
        <taxon>Viridiplantae</taxon>
        <taxon>Streptophyta</taxon>
        <taxon>Embryophyta</taxon>
        <taxon>Tracheophyta</taxon>
        <taxon>Spermatophyta</taxon>
        <taxon>Magnoliopsida</taxon>
        <taxon>Liliopsida</taxon>
        <taxon>Poales</taxon>
        <taxon>Poaceae</taxon>
        <taxon>BOP clade</taxon>
        <taxon>Oryzoideae</taxon>
        <taxon>Oryzeae</taxon>
        <taxon>Oryzinae</taxon>
        <taxon>Oryza</taxon>
        <taxon>Oryza meyeriana</taxon>
    </lineage>
</organism>
<feature type="region of interest" description="Disordered" evidence="1">
    <location>
        <begin position="1"/>
        <end position="53"/>
    </location>
</feature>
<gene>
    <name evidence="2" type="ORF">E2562_007411</name>
</gene>
<feature type="region of interest" description="Disordered" evidence="1">
    <location>
        <begin position="82"/>
        <end position="162"/>
    </location>
</feature>
<protein>
    <submittedName>
        <fullName evidence="2">Uncharacterized protein</fullName>
    </submittedName>
</protein>
<feature type="compositionally biased region" description="Low complexity" evidence="1">
    <location>
        <begin position="28"/>
        <end position="53"/>
    </location>
</feature>
<proteinExistence type="predicted"/>
<reference evidence="2 3" key="1">
    <citation type="submission" date="2019-11" db="EMBL/GenBank/DDBJ databases">
        <title>Whole genome sequence of Oryza granulata.</title>
        <authorList>
            <person name="Li W."/>
        </authorList>
    </citation>
    <scope>NUCLEOTIDE SEQUENCE [LARGE SCALE GENOMIC DNA]</scope>
    <source>
        <strain evidence="3">cv. Menghai</strain>
        <tissue evidence="2">Leaf</tissue>
    </source>
</reference>
<accession>A0A6G1CYV5</accession>
<dbReference type="Proteomes" id="UP000479710">
    <property type="component" value="Unassembled WGS sequence"/>
</dbReference>
<evidence type="ECO:0000313" key="2">
    <source>
        <dbReference type="EMBL" id="KAF0905628.1"/>
    </source>
</evidence>